<gene>
    <name evidence="2" type="ORF">LCGC14_0422410</name>
</gene>
<dbReference type="EMBL" id="LAZR01000386">
    <property type="protein sequence ID" value="KKN71331.1"/>
    <property type="molecule type" value="Genomic_DNA"/>
</dbReference>
<protein>
    <submittedName>
        <fullName evidence="2">Uncharacterized protein</fullName>
    </submittedName>
</protein>
<keyword evidence="1" id="KW-1133">Transmembrane helix</keyword>
<reference evidence="2" key="1">
    <citation type="journal article" date="2015" name="Nature">
        <title>Complex archaea that bridge the gap between prokaryotes and eukaryotes.</title>
        <authorList>
            <person name="Spang A."/>
            <person name="Saw J.H."/>
            <person name="Jorgensen S.L."/>
            <person name="Zaremba-Niedzwiedzka K."/>
            <person name="Martijn J."/>
            <person name="Lind A.E."/>
            <person name="van Eijk R."/>
            <person name="Schleper C."/>
            <person name="Guy L."/>
            <person name="Ettema T.J."/>
        </authorList>
    </citation>
    <scope>NUCLEOTIDE SEQUENCE</scope>
</reference>
<comment type="caution">
    <text evidence="2">The sequence shown here is derived from an EMBL/GenBank/DDBJ whole genome shotgun (WGS) entry which is preliminary data.</text>
</comment>
<organism evidence="2">
    <name type="scientific">marine sediment metagenome</name>
    <dbReference type="NCBI Taxonomy" id="412755"/>
    <lineage>
        <taxon>unclassified sequences</taxon>
        <taxon>metagenomes</taxon>
        <taxon>ecological metagenomes</taxon>
    </lineage>
</organism>
<proteinExistence type="predicted"/>
<keyword evidence="1" id="KW-0472">Membrane</keyword>
<sequence length="78" mass="8826">MKSIFTWLLLGLWAIHSIQEDTPIPIEFNLPSLGALNGSVVLAVAGFLLIWNLATEFRLGKARIIAWYNKEEKQEEAE</sequence>
<keyword evidence="1" id="KW-0812">Transmembrane</keyword>
<name>A0A0F9VCP6_9ZZZZ</name>
<evidence type="ECO:0000256" key="1">
    <source>
        <dbReference type="SAM" id="Phobius"/>
    </source>
</evidence>
<evidence type="ECO:0000313" key="2">
    <source>
        <dbReference type="EMBL" id="KKN71331.1"/>
    </source>
</evidence>
<feature type="transmembrane region" description="Helical" evidence="1">
    <location>
        <begin position="33"/>
        <end position="54"/>
    </location>
</feature>
<dbReference type="AlphaFoldDB" id="A0A0F9VCP6"/>
<accession>A0A0F9VCP6</accession>